<proteinExistence type="predicted"/>
<sequence>MYTDYTLKFADAAESDGVLFDEQTTVNDDIVEIVKVPKYSAVDVIGVIYKPTGKMLTTGEGEVPEMAPVEGWHANVRHKAEAPELEPYRVNPKTPVRVWA</sequence>
<evidence type="ECO:0000313" key="1">
    <source>
        <dbReference type="EMBL" id="CAB4151509.1"/>
    </source>
</evidence>
<reference evidence="1" key="1">
    <citation type="submission" date="2020-04" db="EMBL/GenBank/DDBJ databases">
        <authorList>
            <person name="Chiriac C."/>
            <person name="Salcher M."/>
            <person name="Ghai R."/>
            <person name="Kavagutti S V."/>
        </authorList>
    </citation>
    <scope>NUCLEOTIDE SEQUENCE</scope>
</reference>
<organism evidence="1">
    <name type="scientific">uncultured Caudovirales phage</name>
    <dbReference type="NCBI Taxonomy" id="2100421"/>
    <lineage>
        <taxon>Viruses</taxon>
        <taxon>Duplodnaviria</taxon>
        <taxon>Heunggongvirae</taxon>
        <taxon>Uroviricota</taxon>
        <taxon>Caudoviricetes</taxon>
        <taxon>Peduoviridae</taxon>
        <taxon>Maltschvirus</taxon>
        <taxon>Maltschvirus maltsch</taxon>
    </lineage>
</organism>
<gene>
    <name evidence="1" type="ORF">UFOVP601_19</name>
</gene>
<name>A0A6J5N718_9CAUD</name>
<accession>A0A6J5N718</accession>
<dbReference type="EMBL" id="LR796569">
    <property type="protein sequence ID" value="CAB4151509.1"/>
    <property type="molecule type" value="Genomic_DNA"/>
</dbReference>
<protein>
    <submittedName>
        <fullName evidence="1">Uncharacterized protein</fullName>
    </submittedName>
</protein>